<dbReference type="STRING" id="81479.RA876_15490"/>
<dbReference type="Gene3D" id="2.60.40.10">
    <property type="entry name" value="Immunoglobulins"/>
    <property type="match status" value="1"/>
</dbReference>
<gene>
    <name evidence="5" type="primary">glgX</name>
    <name evidence="5" type="ORF">BLL52_0292</name>
</gene>
<accession>A0A1Q8YKW8</accession>
<dbReference type="SMART" id="SM00642">
    <property type="entry name" value="Aamy"/>
    <property type="match status" value="1"/>
</dbReference>
<dbReference type="Pfam" id="PF00128">
    <property type="entry name" value="Alpha-amylase"/>
    <property type="match status" value="1"/>
</dbReference>
<dbReference type="AlphaFoldDB" id="A0A1Q8YKW8"/>
<proteinExistence type="inferred from homology"/>
<sequence>MDRLNIASTQLGQPWPLGAHFDGQGINFAVFSAHAQAMDLCLFDSQGTQELARLRLRGRTGDVWHGYLPNAQPGLVYGLRASGPWRPDRGHRFDASKLLLDPYARDIVGDFIWCDEHFAPDRMHPRHLDTRDNAPTALKARVVHDTFDWNGDRPPSIALSKTVIYECHVKGFTKTHPDIPPGIRGTFAGLGHPAAISHLKTLGITAVSLLPVHYHLSEQRLVDMGLSNYWGYNTLGFFALNPHLASQHSGISPREEFRTMVRALHAAGLEVILDVVYNHTAEADHTGPTLSFRGLDNASYYRLVPNDLSHYENYSGCGNTMDIRQPRVLQLVMDSLRYWVNEMHVDGFRFDLATVLGRTDSGFSPQAPFFAAVAQDPVLCRVKMIAEPWDIGPGGYQVGQFPRGWLCWNDHFRDCLRRFWVQSVASPLAVGSGGTLGEFAMRLCGSSDLYQARRREPAESVNYIISHDGFTLLDLLSYNHRHNLANGENNRDGQGNNLNFNCGFEGPSSDPTVNQLRQLLQRALLACNLLAQGTPMICAGDELGHTQAGNNNPYCQDNASTWIDWSEVDTDLLAFTGHVIGLRHRLQPFANLWYSGIADADGIYDLSWWNADGSVLQGSAWQLPQRRALGCLIGKPGHSSSPLLLLVNNAPHTEHFMVPHGHWQGLLDTSHPLGLADWQGAKGFELPIAAHSLLLLQQTVTRT</sequence>
<dbReference type="InterPro" id="IPR011837">
    <property type="entry name" value="Glycogen_debranch_GlgX"/>
</dbReference>
<keyword evidence="3 5" id="KW-0326">Glycosidase</keyword>
<evidence type="ECO:0000313" key="6">
    <source>
        <dbReference type="Proteomes" id="UP000185911"/>
    </source>
</evidence>
<dbReference type="CDD" id="cd11326">
    <property type="entry name" value="AmyAc_Glg_debranch"/>
    <property type="match status" value="1"/>
</dbReference>
<dbReference type="SUPFAM" id="SSF51011">
    <property type="entry name" value="Glycosyl hydrolase domain"/>
    <property type="match status" value="1"/>
</dbReference>
<dbReference type="InterPro" id="IPR013783">
    <property type="entry name" value="Ig-like_fold"/>
</dbReference>
<keyword evidence="2 5" id="KW-0378">Hydrolase</keyword>
<evidence type="ECO:0000259" key="4">
    <source>
        <dbReference type="SMART" id="SM00642"/>
    </source>
</evidence>
<dbReference type="Gene3D" id="2.60.40.1180">
    <property type="entry name" value="Golgi alpha-mannosidase II"/>
    <property type="match status" value="1"/>
</dbReference>
<dbReference type="InterPro" id="IPR004193">
    <property type="entry name" value="Glyco_hydro_13_N"/>
</dbReference>
<evidence type="ECO:0000256" key="3">
    <source>
        <dbReference type="ARBA" id="ARBA00023295"/>
    </source>
</evidence>
<dbReference type="InterPro" id="IPR013780">
    <property type="entry name" value="Glyco_hydro_b"/>
</dbReference>
<evidence type="ECO:0000256" key="2">
    <source>
        <dbReference type="ARBA" id="ARBA00022801"/>
    </source>
</evidence>
<dbReference type="Proteomes" id="UP000185911">
    <property type="component" value="Unassembled WGS sequence"/>
</dbReference>
<comment type="similarity">
    <text evidence="1">Belongs to the glycosyl hydrolase 13 family.</text>
</comment>
<evidence type="ECO:0000313" key="5">
    <source>
        <dbReference type="EMBL" id="OLP08684.1"/>
    </source>
</evidence>
<evidence type="ECO:0000256" key="1">
    <source>
        <dbReference type="ARBA" id="ARBA00008061"/>
    </source>
</evidence>
<dbReference type="InterPro" id="IPR044505">
    <property type="entry name" value="GlgX_Isoamylase_N_E_set"/>
</dbReference>
<dbReference type="EMBL" id="MSYM01000001">
    <property type="protein sequence ID" value="OLP08684.1"/>
    <property type="molecule type" value="Genomic_DNA"/>
</dbReference>
<feature type="domain" description="Glycosyl hydrolase family 13 catalytic" evidence="4">
    <location>
        <begin position="166"/>
        <end position="583"/>
    </location>
</feature>
<dbReference type="EC" id="3.2.1.-" evidence="5"/>
<comment type="caution">
    <text evidence="5">The sequence shown here is derived from an EMBL/GenBank/DDBJ whole genome shotgun (WGS) entry which is preliminary data.</text>
</comment>
<dbReference type="PANTHER" id="PTHR43002">
    <property type="entry name" value="GLYCOGEN DEBRANCHING ENZYME"/>
    <property type="match status" value="1"/>
</dbReference>
<dbReference type="Gene3D" id="3.20.20.80">
    <property type="entry name" value="Glycosidases"/>
    <property type="match status" value="1"/>
</dbReference>
<reference evidence="5 6" key="1">
    <citation type="submission" date="2017-01" db="EMBL/GenBank/DDBJ databases">
        <title>Genome sequence of Rhodoferax antarcticus ANT.BR, a psychrophilic purple nonsulfur bacterium from an Antarctic microbial mat.</title>
        <authorList>
            <person name="Baker J."/>
            <person name="Riester C."/>
            <person name="Skinner B."/>
            <person name="Newell A."/>
            <person name="Swingley W."/>
            <person name="Madigan M."/>
            <person name="Jung D."/>
            <person name="Asao M."/>
            <person name="Chen M."/>
            <person name="Loughlin P."/>
            <person name="Pan H."/>
            <person name="Lin S."/>
            <person name="Li N."/>
            <person name="Shaw J."/>
            <person name="Prado M."/>
            <person name="Sherman C."/>
            <person name="Li X."/>
            <person name="Tang J."/>
            <person name="Blankenship R."/>
            <person name="Zhao T."/>
            <person name="Touchman J."/>
            <person name="Sattley M."/>
        </authorList>
    </citation>
    <scope>NUCLEOTIDE SEQUENCE [LARGE SCALE GENOMIC DNA]</scope>
    <source>
        <strain evidence="5 6">ANT.BR</strain>
    </source>
</reference>
<keyword evidence="6" id="KW-1185">Reference proteome</keyword>
<organism evidence="5 6">
    <name type="scientific">Rhodoferax antarcticus ANT.BR</name>
    <dbReference type="NCBI Taxonomy" id="1111071"/>
    <lineage>
        <taxon>Bacteria</taxon>
        <taxon>Pseudomonadati</taxon>
        <taxon>Pseudomonadota</taxon>
        <taxon>Betaproteobacteria</taxon>
        <taxon>Burkholderiales</taxon>
        <taxon>Comamonadaceae</taxon>
        <taxon>Rhodoferax</taxon>
    </lineage>
</organism>
<dbReference type="InterPro" id="IPR014756">
    <property type="entry name" value="Ig_E-set"/>
</dbReference>
<dbReference type="NCBIfam" id="TIGR02100">
    <property type="entry name" value="glgX_debranch"/>
    <property type="match status" value="1"/>
</dbReference>
<dbReference type="SUPFAM" id="SSF81296">
    <property type="entry name" value="E set domains"/>
    <property type="match status" value="1"/>
</dbReference>
<dbReference type="GO" id="GO:0004135">
    <property type="term" value="F:amylo-alpha-1,6-glucosidase activity"/>
    <property type="evidence" value="ECO:0007669"/>
    <property type="project" value="InterPro"/>
</dbReference>
<name>A0A1Q8YKW8_9BURK</name>
<dbReference type="InterPro" id="IPR006047">
    <property type="entry name" value="GH13_cat_dom"/>
</dbReference>
<dbReference type="Pfam" id="PF02922">
    <property type="entry name" value="CBM_48"/>
    <property type="match status" value="1"/>
</dbReference>
<protein>
    <submittedName>
        <fullName evidence="5">Glycogen debranching enzyme</fullName>
        <ecNumber evidence="5">3.2.1.-</ecNumber>
    </submittedName>
</protein>
<dbReference type="GO" id="GO:0005980">
    <property type="term" value="P:glycogen catabolic process"/>
    <property type="evidence" value="ECO:0007669"/>
    <property type="project" value="InterPro"/>
</dbReference>
<dbReference type="CDD" id="cd02856">
    <property type="entry name" value="E_set_GDE_Isoamylase_N"/>
    <property type="match status" value="1"/>
</dbReference>
<dbReference type="SUPFAM" id="SSF51445">
    <property type="entry name" value="(Trans)glycosidases"/>
    <property type="match status" value="1"/>
</dbReference>
<dbReference type="RefSeq" id="WP_075584920.1">
    <property type="nucleotide sequence ID" value="NZ_MSYM01000001.1"/>
</dbReference>
<dbReference type="InterPro" id="IPR017853">
    <property type="entry name" value="GH"/>
</dbReference>